<evidence type="ECO:0000313" key="2">
    <source>
        <dbReference type="Proteomes" id="UP000244809"/>
    </source>
</evidence>
<dbReference type="EMBL" id="CP021069">
    <property type="protein sequence ID" value="AWG32495.1"/>
    <property type="molecule type" value="Genomic_DNA"/>
</dbReference>
<dbReference type="AlphaFoldDB" id="A0AAD0J8Z8"/>
<gene>
    <name evidence="1" type="ORF">B9Z07_27685</name>
</gene>
<accession>A0AAD0J8Z8</accession>
<reference evidence="1 2" key="1">
    <citation type="submission" date="2017-04" db="EMBL/GenBank/DDBJ databases">
        <title>Complete genome sequence of Burkholderia cenocepacia PC184 Midwest clone.</title>
        <authorList>
            <person name="Mulks M.H."/>
            <person name="Cooper V.S."/>
        </authorList>
    </citation>
    <scope>NUCLEOTIDE SEQUENCE [LARGE SCALE GENOMIC DNA]</scope>
    <source>
        <strain evidence="1 2">PC184 Mulks</strain>
    </source>
</reference>
<evidence type="ECO:0000313" key="1">
    <source>
        <dbReference type="EMBL" id="AWG32495.1"/>
    </source>
</evidence>
<sequence length="62" mass="6707">MPTMEAPMSMRTISCRICRGVLATVLALMLGGCDILSAPPVPDWPGPQAPYPFPDNVPHRTE</sequence>
<proteinExistence type="predicted"/>
<name>A0AAD0J8Z8_9BURK</name>
<dbReference type="Proteomes" id="UP000244809">
    <property type="component" value="Chromosome 3"/>
</dbReference>
<protein>
    <recommendedName>
        <fullName evidence="3">Lipoprotein</fullName>
    </recommendedName>
</protein>
<evidence type="ECO:0008006" key="3">
    <source>
        <dbReference type="Google" id="ProtNLM"/>
    </source>
</evidence>
<organism evidence="1 2">
    <name type="scientific">Burkholderia cenocepacia</name>
    <dbReference type="NCBI Taxonomy" id="95486"/>
    <lineage>
        <taxon>Bacteria</taxon>
        <taxon>Pseudomonadati</taxon>
        <taxon>Pseudomonadota</taxon>
        <taxon>Betaproteobacteria</taxon>
        <taxon>Burkholderiales</taxon>
        <taxon>Burkholderiaceae</taxon>
        <taxon>Burkholderia</taxon>
        <taxon>Burkholderia cepacia complex</taxon>
    </lineage>
</organism>